<dbReference type="RefSeq" id="WP_033381830.1">
    <property type="nucleotide sequence ID" value="NZ_FWXV01000005.1"/>
</dbReference>
<sequence length="62" mass="7184">MLPDDDVTDVLLVVLKKTAAAHGEYEETHLGGEYDEEWPEWYAEHMTQTLRESGYRIVRSSD</sequence>
<organism evidence="1 2">
    <name type="scientific">Kibdelosporangium aridum</name>
    <dbReference type="NCBI Taxonomy" id="2030"/>
    <lineage>
        <taxon>Bacteria</taxon>
        <taxon>Bacillati</taxon>
        <taxon>Actinomycetota</taxon>
        <taxon>Actinomycetes</taxon>
        <taxon>Pseudonocardiales</taxon>
        <taxon>Pseudonocardiaceae</taxon>
        <taxon>Kibdelosporangium</taxon>
    </lineage>
</organism>
<dbReference type="AlphaFoldDB" id="A0A1Y5XVV5"/>
<reference evidence="1 2" key="1">
    <citation type="submission" date="2017-04" db="EMBL/GenBank/DDBJ databases">
        <authorList>
            <person name="Afonso C.L."/>
            <person name="Miller P.J."/>
            <person name="Scott M.A."/>
            <person name="Spackman E."/>
            <person name="Goraichik I."/>
            <person name="Dimitrov K.M."/>
            <person name="Suarez D.L."/>
            <person name="Swayne D.E."/>
        </authorList>
    </citation>
    <scope>NUCLEOTIDE SEQUENCE [LARGE SCALE GENOMIC DNA]</scope>
    <source>
        <strain evidence="1 2">DSM 43828</strain>
    </source>
</reference>
<gene>
    <name evidence="1" type="ORF">SAMN05661093_06203</name>
</gene>
<name>A0A1Y5XVV5_KIBAR</name>
<keyword evidence="2" id="KW-1185">Reference proteome</keyword>
<evidence type="ECO:0000313" key="1">
    <source>
        <dbReference type="EMBL" id="SMD19573.1"/>
    </source>
</evidence>
<dbReference type="Proteomes" id="UP000192674">
    <property type="component" value="Unassembled WGS sequence"/>
</dbReference>
<proteinExistence type="predicted"/>
<accession>A0A1Y5XVV5</accession>
<protein>
    <submittedName>
        <fullName evidence="1">Uncharacterized protein</fullName>
    </submittedName>
</protein>
<dbReference type="EMBL" id="FWXV01000005">
    <property type="protein sequence ID" value="SMD19573.1"/>
    <property type="molecule type" value="Genomic_DNA"/>
</dbReference>
<evidence type="ECO:0000313" key="2">
    <source>
        <dbReference type="Proteomes" id="UP000192674"/>
    </source>
</evidence>
<dbReference type="OrthoDB" id="5076530at2"/>